<keyword evidence="5 14" id="KW-1133">Transmembrane helix</keyword>
<evidence type="ECO:0000313" key="17">
    <source>
        <dbReference type="EMBL" id="KAK4321826.1"/>
    </source>
</evidence>
<evidence type="ECO:0000256" key="2">
    <source>
        <dbReference type="ARBA" id="ARBA00004477"/>
    </source>
</evidence>
<feature type="transmembrane region" description="Helical" evidence="14">
    <location>
        <begin position="43"/>
        <end position="60"/>
    </location>
</feature>
<dbReference type="EC" id="1.14.16.5" evidence="11"/>
<evidence type="ECO:0000256" key="10">
    <source>
        <dbReference type="ARBA" id="ARBA00038190"/>
    </source>
</evidence>
<feature type="transmembrane region" description="Helical" evidence="14">
    <location>
        <begin position="363"/>
        <end position="385"/>
    </location>
</feature>
<keyword evidence="18" id="KW-1185">Reference proteome</keyword>
<dbReference type="InterPro" id="IPR056853">
    <property type="entry name" value="AGMP_C"/>
</dbReference>
<evidence type="ECO:0000256" key="11">
    <source>
        <dbReference type="ARBA" id="ARBA00039026"/>
    </source>
</evidence>
<feature type="transmembrane region" description="Helical" evidence="14">
    <location>
        <begin position="170"/>
        <end position="192"/>
    </location>
</feature>
<keyword evidence="6" id="KW-0560">Oxidoreductase</keyword>
<organism evidence="17 18">
    <name type="scientific">Petrolisthes manimaculis</name>
    <dbReference type="NCBI Taxonomy" id="1843537"/>
    <lineage>
        <taxon>Eukaryota</taxon>
        <taxon>Metazoa</taxon>
        <taxon>Ecdysozoa</taxon>
        <taxon>Arthropoda</taxon>
        <taxon>Crustacea</taxon>
        <taxon>Multicrustacea</taxon>
        <taxon>Malacostraca</taxon>
        <taxon>Eumalacostraca</taxon>
        <taxon>Eucarida</taxon>
        <taxon>Decapoda</taxon>
        <taxon>Pleocyemata</taxon>
        <taxon>Anomura</taxon>
        <taxon>Galatheoidea</taxon>
        <taxon>Porcellanidae</taxon>
        <taxon>Petrolisthes</taxon>
    </lineage>
</organism>
<dbReference type="GO" id="GO:0006643">
    <property type="term" value="P:membrane lipid metabolic process"/>
    <property type="evidence" value="ECO:0007669"/>
    <property type="project" value="TreeGrafter"/>
</dbReference>
<feature type="transmembrane region" description="Helical" evidence="14">
    <location>
        <begin position="72"/>
        <end position="94"/>
    </location>
</feature>
<evidence type="ECO:0000256" key="4">
    <source>
        <dbReference type="ARBA" id="ARBA00022824"/>
    </source>
</evidence>
<evidence type="ECO:0000256" key="9">
    <source>
        <dbReference type="ARBA" id="ARBA00023136"/>
    </source>
</evidence>
<protein>
    <recommendedName>
        <fullName evidence="12">Alkylglycerol monooxygenase</fullName>
        <ecNumber evidence="11">1.14.16.5</ecNumber>
    </recommendedName>
</protein>
<evidence type="ECO:0000256" key="1">
    <source>
        <dbReference type="ARBA" id="ARBA00001962"/>
    </source>
</evidence>
<keyword evidence="7" id="KW-0408">Iron</keyword>
<dbReference type="InterPro" id="IPR051689">
    <property type="entry name" value="Sterol_desaturase/TMEM195"/>
</dbReference>
<dbReference type="PANTHER" id="PTHR21624:SF1">
    <property type="entry name" value="ALKYLGLYCEROL MONOOXYGENASE"/>
    <property type="match status" value="1"/>
</dbReference>
<feature type="domain" description="Alkylglycerol monooxygenase C-terminal" evidence="16">
    <location>
        <begin position="337"/>
        <end position="409"/>
    </location>
</feature>
<dbReference type="GO" id="GO:0005506">
    <property type="term" value="F:iron ion binding"/>
    <property type="evidence" value="ECO:0007669"/>
    <property type="project" value="InterPro"/>
</dbReference>
<reference evidence="17" key="1">
    <citation type="submission" date="2023-11" db="EMBL/GenBank/DDBJ databases">
        <title>Genome assemblies of two species of porcelain crab, Petrolisthes cinctipes and Petrolisthes manimaculis (Anomura: Porcellanidae).</title>
        <authorList>
            <person name="Angst P."/>
        </authorList>
    </citation>
    <scope>NUCLEOTIDE SEQUENCE</scope>
    <source>
        <strain evidence="17">PB745_02</strain>
        <tissue evidence="17">Gill</tissue>
    </source>
</reference>
<sequence length="450" mass="52533">MASSSTTTTTWALERLGMFFYVASPNATTFHDTQDVPDYVQEVVPLFITFLVVEWLVQWLKGEQKRVRHNDFITSLMHGMVYDVFGVIVSSFTLYGYDWLYQHRLLDFDWTSSLTWWIAAVGVDFGYYWFHRATHEVNLIWASHQVHHSSEDYNLSTALRQSMFQRYFSLGVYQPLALLGVPPAALLVHLQFNLIYQFWIHTELVDRCGPLEWVLNTPSHHRVHHGSNKWCLDKNYAGVLIVWDRLFGTFQEERDNEPIAYGLVDQPQSLNVMWLQVFYFRAVYSKARSMTTWGDTFRALFYGPGWFPGTPRLGDLDTFPDVKAPRVKYDPQLPQWMEIYILLHFLILLLIQQHWITELKVFPWVSSLAFTLFVFVSTGTIGAMYDGWWWAPLLETTRCLAYVAYARAHPVLANPFLDFVVLTYFTVSSVVWCSQSMAVLQATLKHHKLE</sequence>
<keyword evidence="4" id="KW-0256">Endoplasmic reticulum</keyword>
<evidence type="ECO:0000256" key="7">
    <source>
        <dbReference type="ARBA" id="ARBA00023004"/>
    </source>
</evidence>
<dbReference type="GO" id="GO:0005789">
    <property type="term" value="C:endoplasmic reticulum membrane"/>
    <property type="evidence" value="ECO:0007669"/>
    <property type="project" value="UniProtKB-SubCell"/>
</dbReference>
<comment type="caution">
    <text evidence="17">The sequence shown here is derived from an EMBL/GenBank/DDBJ whole genome shotgun (WGS) entry which is preliminary data.</text>
</comment>
<evidence type="ECO:0000313" key="18">
    <source>
        <dbReference type="Proteomes" id="UP001292094"/>
    </source>
</evidence>
<keyword evidence="3 14" id="KW-0812">Transmembrane</keyword>
<evidence type="ECO:0000259" key="16">
    <source>
        <dbReference type="Pfam" id="PF24858"/>
    </source>
</evidence>
<feature type="domain" description="Fatty acid hydroxylase" evidence="15">
    <location>
        <begin position="118"/>
        <end position="249"/>
    </location>
</feature>
<dbReference type="GO" id="GO:0050479">
    <property type="term" value="F:glyceryl-ether monooxygenase activity"/>
    <property type="evidence" value="ECO:0007669"/>
    <property type="project" value="UniProtKB-EC"/>
</dbReference>
<evidence type="ECO:0000256" key="6">
    <source>
        <dbReference type="ARBA" id="ARBA00023002"/>
    </source>
</evidence>
<feature type="transmembrane region" description="Helical" evidence="14">
    <location>
        <begin position="419"/>
        <end position="440"/>
    </location>
</feature>
<dbReference type="PANTHER" id="PTHR21624">
    <property type="entry name" value="STEROL DESATURASE-RELATED PROTEIN"/>
    <property type="match status" value="1"/>
</dbReference>
<evidence type="ECO:0000256" key="14">
    <source>
        <dbReference type="SAM" id="Phobius"/>
    </source>
</evidence>
<accession>A0AAE1Q8G5</accession>
<evidence type="ECO:0000256" key="5">
    <source>
        <dbReference type="ARBA" id="ARBA00022989"/>
    </source>
</evidence>
<gene>
    <name evidence="17" type="ORF">Pmani_007453</name>
</gene>
<dbReference type="EMBL" id="JAWZYT010000559">
    <property type="protein sequence ID" value="KAK4321826.1"/>
    <property type="molecule type" value="Genomic_DNA"/>
</dbReference>
<evidence type="ECO:0000256" key="13">
    <source>
        <dbReference type="ARBA" id="ARBA00047556"/>
    </source>
</evidence>
<dbReference type="Pfam" id="PF24858">
    <property type="entry name" value="AGMP_C"/>
    <property type="match status" value="1"/>
</dbReference>
<dbReference type="AlphaFoldDB" id="A0AAE1Q8G5"/>
<proteinExistence type="inferred from homology"/>
<name>A0AAE1Q8G5_9EUCA</name>
<comment type="similarity">
    <text evidence="10">Belongs to the sterol desaturase family. TMEM195 subfamily.</text>
</comment>
<evidence type="ECO:0000256" key="3">
    <source>
        <dbReference type="ARBA" id="ARBA00022692"/>
    </source>
</evidence>
<comment type="catalytic activity">
    <reaction evidence="13">
        <text>1-O-(1,2-saturated-alkyl)-sn-glycerol + (6R)-L-erythro-5,6,7,8-tetrahydrobiopterin + O2 = a 1-(1-hydroxyalkyl)-sn-glycerol + (6R)-L-erythro-6,7-dihydrobiopterin + H2O</text>
        <dbReference type="Rhea" id="RHEA:36255"/>
        <dbReference type="ChEBI" id="CHEBI:15377"/>
        <dbReference type="ChEBI" id="CHEBI:15379"/>
        <dbReference type="ChEBI" id="CHEBI:43120"/>
        <dbReference type="ChEBI" id="CHEBI:59560"/>
        <dbReference type="ChEBI" id="CHEBI:73418"/>
        <dbReference type="ChEBI" id="CHEBI:83957"/>
        <dbReference type="EC" id="1.14.16.5"/>
    </reaction>
</comment>
<keyword evidence="9 14" id="KW-0472">Membrane</keyword>
<evidence type="ECO:0000256" key="8">
    <source>
        <dbReference type="ARBA" id="ARBA00023098"/>
    </source>
</evidence>
<dbReference type="InterPro" id="IPR006694">
    <property type="entry name" value="Fatty_acid_hydroxylase"/>
</dbReference>
<dbReference type="GO" id="GO:0008610">
    <property type="term" value="P:lipid biosynthetic process"/>
    <property type="evidence" value="ECO:0007669"/>
    <property type="project" value="InterPro"/>
</dbReference>
<dbReference type="Proteomes" id="UP001292094">
    <property type="component" value="Unassembled WGS sequence"/>
</dbReference>
<evidence type="ECO:0000256" key="12">
    <source>
        <dbReference type="ARBA" id="ARBA00040992"/>
    </source>
</evidence>
<feature type="transmembrane region" description="Helical" evidence="14">
    <location>
        <begin position="333"/>
        <end position="351"/>
    </location>
</feature>
<keyword evidence="8" id="KW-0443">Lipid metabolism</keyword>
<comment type="subcellular location">
    <subcellularLocation>
        <location evidence="2">Endoplasmic reticulum membrane</location>
        <topology evidence="2">Multi-pass membrane protein</topology>
    </subcellularLocation>
</comment>
<feature type="transmembrane region" description="Helical" evidence="14">
    <location>
        <begin position="114"/>
        <end position="130"/>
    </location>
</feature>
<evidence type="ECO:0000259" key="15">
    <source>
        <dbReference type="Pfam" id="PF04116"/>
    </source>
</evidence>
<dbReference type="Pfam" id="PF04116">
    <property type="entry name" value="FA_hydroxylase"/>
    <property type="match status" value="1"/>
</dbReference>
<comment type="cofactor">
    <cofactor evidence="1">
        <name>Fe cation</name>
        <dbReference type="ChEBI" id="CHEBI:24875"/>
    </cofactor>
</comment>